<evidence type="ECO:0000256" key="5">
    <source>
        <dbReference type="ARBA" id="ARBA00023002"/>
    </source>
</evidence>
<evidence type="ECO:0000256" key="1">
    <source>
        <dbReference type="ARBA" id="ARBA00007879"/>
    </source>
</evidence>
<dbReference type="InterPro" id="IPR037151">
    <property type="entry name" value="AlkB-like_sf"/>
</dbReference>
<accession>A0A8H4VH52</accession>
<feature type="region of interest" description="Disordered" evidence="10">
    <location>
        <begin position="132"/>
        <end position="176"/>
    </location>
</feature>
<dbReference type="GO" id="GO:1990931">
    <property type="term" value="F:mRNA N6-methyladenosine dioxygenase activity"/>
    <property type="evidence" value="ECO:0007669"/>
    <property type="project" value="UniProtKB-EC"/>
</dbReference>
<dbReference type="SUPFAM" id="SSF51197">
    <property type="entry name" value="Clavaminate synthase-like"/>
    <property type="match status" value="1"/>
</dbReference>
<dbReference type="Gene3D" id="2.60.120.590">
    <property type="entry name" value="Alpha-ketoglutarate-dependent dioxygenase AlkB-like"/>
    <property type="match status" value="1"/>
</dbReference>
<dbReference type="GO" id="GO:0005634">
    <property type="term" value="C:nucleus"/>
    <property type="evidence" value="ECO:0007669"/>
    <property type="project" value="TreeGrafter"/>
</dbReference>
<comment type="catalytic activity">
    <reaction evidence="8">
        <text>an N(6)-methyladenosine in mRNA + 2-oxoglutarate + O2 = an adenosine in mRNA + formaldehyde + succinate + CO2</text>
        <dbReference type="Rhea" id="RHEA:49520"/>
        <dbReference type="Rhea" id="RHEA-COMP:12414"/>
        <dbReference type="Rhea" id="RHEA-COMP:12417"/>
        <dbReference type="ChEBI" id="CHEBI:15379"/>
        <dbReference type="ChEBI" id="CHEBI:16526"/>
        <dbReference type="ChEBI" id="CHEBI:16810"/>
        <dbReference type="ChEBI" id="CHEBI:16842"/>
        <dbReference type="ChEBI" id="CHEBI:30031"/>
        <dbReference type="ChEBI" id="CHEBI:74411"/>
        <dbReference type="ChEBI" id="CHEBI:74449"/>
        <dbReference type="EC" id="1.14.11.53"/>
    </reaction>
    <physiologicalReaction direction="left-to-right" evidence="8">
        <dbReference type="Rhea" id="RHEA:49521"/>
    </physiologicalReaction>
</comment>
<comment type="caution">
    <text evidence="12">The sequence shown here is derived from an EMBL/GenBank/DDBJ whole genome shotgun (WGS) entry which is preliminary data.</text>
</comment>
<evidence type="ECO:0000313" key="13">
    <source>
        <dbReference type="Proteomes" id="UP000562929"/>
    </source>
</evidence>
<evidence type="ECO:0000256" key="10">
    <source>
        <dbReference type="SAM" id="MobiDB-lite"/>
    </source>
</evidence>
<sequence>MAPGAPSLADLDAHEQPPPSLRAAWKQLTRLEPDDCLIDDHLASDTESGFSRVGAIDRPSLARAFAQLRPGDGEDCADADADVPVLSHPLIPGLLVVPSLVPPAIQTTLLDRMLHRDLGDPRHLTNMHLHYDIPYPEAPPETTVPEGDSDSDSRSSSRSLFSLPPDAPALFRPKEPTVHKPLSARQVLQRRLHWLTLGGQYDWTNRVYPPEAPPAFPPDLARFLESLFPDTRAQAAIVNLYSPGDTMMVHRDVSEDVDRGLVSLSIGCDALFLIAPDTSHAPASGPHEGRPYLLLRLRSGDAIYMTNEARRAWHGVPKVIKGTCPSYLEAWPAQQDGLFDQWQGWMKNKRVNLNVRQMTD</sequence>
<dbReference type="GO" id="GO:0005737">
    <property type="term" value="C:cytoplasm"/>
    <property type="evidence" value="ECO:0007669"/>
    <property type="project" value="TreeGrafter"/>
</dbReference>
<dbReference type="GO" id="GO:0046872">
    <property type="term" value="F:metal ion binding"/>
    <property type="evidence" value="ECO:0007669"/>
    <property type="project" value="UniProtKB-KW"/>
</dbReference>
<comment type="similarity">
    <text evidence="1">Belongs to the alkB family.</text>
</comment>
<dbReference type="Pfam" id="PF13532">
    <property type="entry name" value="2OG-FeII_Oxy_2"/>
    <property type="match status" value="1"/>
</dbReference>
<dbReference type="PANTHER" id="PTHR16557">
    <property type="entry name" value="ALKYLATED DNA REPAIR PROTEIN ALKB-RELATED"/>
    <property type="match status" value="1"/>
</dbReference>
<name>A0A8H4VH52_9HYPO</name>
<keyword evidence="7" id="KW-0843">Virulence</keyword>
<protein>
    <recommendedName>
        <fullName evidence="2">mRNA N(6)-methyladenine demethylase</fullName>
        <ecNumber evidence="2">1.14.11.53</ecNumber>
    </recommendedName>
</protein>
<evidence type="ECO:0000313" key="12">
    <source>
        <dbReference type="EMBL" id="KAF4595739.1"/>
    </source>
</evidence>
<dbReference type="InterPro" id="IPR004574">
    <property type="entry name" value="Alkb"/>
</dbReference>
<dbReference type="InterPro" id="IPR027450">
    <property type="entry name" value="AlkB-like"/>
</dbReference>
<keyword evidence="13" id="KW-1185">Reference proteome</keyword>
<gene>
    <name evidence="12" type="ORF">GQ602_001352</name>
</gene>
<dbReference type="EMBL" id="JAACLJ010000001">
    <property type="protein sequence ID" value="KAF4595739.1"/>
    <property type="molecule type" value="Genomic_DNA"/>
</dbReference>
<keyword evidence="4" id="KW-0223">Dioxygenase</keyword>
<evidence type="ECO:0000256" key="8">
    <source>
        <dbReference type="ARBA" id="ARBA00047565"/>
    </source>
</evidence>
<comment type="cofactor">
    <cofactor evidence="9">
        <name>Fe(2+)</name>
        <dbReference type="ChEBI" id="CHEBI:29033"/>
    </cofactor>
    <text evidence="9">Binds 1 Fe(2+) ion per subunit.</text>
</comment>
<evidence type="ECO:0000256" key="3">
    <source>
        <dbReference type="ARBA" id="ARBA00022723"/>
    </source>
</evidence>
<dbReference type="EC" id="1.14.11.53" evidence="2"/>
<proteinExistence type="inferred from homology"/>
<feature type="binding site" evidence="9">
    <location>
        <position position="314"/>
    </location>
    <ligand>
        <name>Fe cation</name>
        <dbReference type="ChEBI" id="CHEBI:24875"/>
        <note>catalytic</note>
    </ligand>
</feature>
<feature type="domain" description="Fe2OG dioxygenase" evidence="11">
    <location>
        <begin position="232"/>
        <end position="359"/>
    </location>
</feature>
<dbReference type="AlphaFoldDB" id="A0A8H4VH52"/>
<keyword evidence="6 9" id="KW-0408">Iron</keyword>
<dbReference type="PANTHER" id="PTHR16557:SF2">
    <property type="entry name" value="NUCLEIC ACID DIOXYGENASE ALKBH1"/>
    <property type="match status" value="1"/>
</dbReference>
<feature type="binding site" evidence="9">
    <location>
        <position position="250"/>
    </location>
    <ligand>
        <name>Fe cation</name>
        <dbReference type="ChEBI" id="CHEBI:24875"/>
        <note>catalytic</note>
    </ligand>
</feature>
<evidence type="ECO:0000256" key="9">
    <source>
        <dbReference type="PIRSR" id="PIRSR604574-2"/>
    </source>
</evidence>
<evidence type="ECO:0000259" key="11">
    <source>
        <dbReference type="PROSITE" id="PS51471"/>
    </source>
</evidence>
<dbReference type="InterPro" id="IPR005123">
    <property type="entry name" value="Oxoglu/Fe-dep_dioxygenase_dom"/>
</dbReference>
<evidence type="ECO:0000256" key="6">
    <source>
        <dbReference type="ARBA" id="ARBA00023004"/>
    </source>
</evidence>
<dbReference type="OrthoDB" id="6614653at2759"/>
<feature type="binding site" evidence="9">
    <location>
        <position position="252"/>
    </location>
    <ligand>
        <name>Fe cation</name>
        <dbReference type="ChEBI" id="CHEBI:24875"/>
        <note>catalytic</note>
    </ligand>
</feature>
<reference evidence="12 13" key="1">
    <citation type="journal article" date="2020" name="G3 (Bethesda)">
        <title>Genetic Underpinnings of Host Manipulation by Ophiocordyceps as Revealed by Comparative Transcriptomics.</title>
        <authorList>
            <person name="Will I."/>
            <person name="Das B."/>
            <person name="Trinh T."/>
            <person name="Brachmann A."/>
            <person name="Ohm R.A."/>
            <person name="de Bekker C."/>
        </authorList>
    </citation>
    <scope>NUCLEOTIDE SEQUENCE [LARGE SCALE GENOMIC DNA]</scope>
    <source>
        <strain evidence="12 13">EC05</strain>
    </source>
</reference>
<evidence type="ECO:0000256" key="7">
    <source>
        <dbReference type="ARBA" id="ARBA00023026"/>
    </source>
</evidence>
<evidence type="ECO:0000256" key="4">
    <source>
        <dbReference type="ARBA" id="ARBA00022964"/>
    </source>
</evidence>
<evidence type="ECO:0000256" key="2">
    <source>
        <dbReference type="ARBA" id="ARBA00012931"/>
    </source>
</evidence>
<keyword evidence="3 9" id="KW-0479">Metal-binding</keyword>
<dbReference type="FunFam" id="2.60.120.590:FF:000014">
    <property type="entry name" value="Oxidoreductase, 2OG-Fe(II) oxygenase family family"/>
    <property type="match status" value="1"/>
</dbReference>
<organism evidence="12 13">
    <name type="scientific">Ophiocordyceps camponoti-floridani</name>
    <dbReference type="NCBI Taxonomy" id="2030778"/>
    <lineage>
        <taxon>Eukaryota</taxon>
        <taxon>Fungi</taxon>
        <taxon>Dikarya</taxon>
        <taxon>Ascomycota</taxon>
        <taxon>Pezizomycotina</taxon>
        <taxon>Sordariomycetes</taxon>
        <taxon>Hypocreomycetidae</taxon>
        <taxon>Hypocreales</taxon>
        <taxon>Ophiocordycipitaceae</taxon>
        <taxon>Ophiocordyceps</taxon>
    </lineage>
</organism>
<keyword evidence="5" id="KW-0560">Oxidoreductase</keyword>
<dbReference type="PROSITE" id="PS51471">
    <property type="entry name" value="FE2OG_OXY"/>
    <property type="match status" value="1"/>
</dbReference>
<dbReference type="Proteomes" id="UP000562929">
    <property type="component" value="Unassembled WGS sequence"/>
</dbReference>